<evidence type="ECO:0000256" key="1">
    <source>
        <dbReference type="SAM" id="MobiDB-lite"/>
    </source>
</evidence>
<protein>
    <submittedName>
        <fullName evidence="2">Unannotated protein</fullName>
    </submittedName>
</protein>
<name>A0A6J7AQH0_9ZZZZ</name>
<sequence length="99" mass="9906">MLVLGSPGPAGDIVSVRSGSSGFGSSVQSFIETNVGPAREKRAKAESSLGPHEPLAELSVEESARMGTGPVSGGGGSTAGNHRTNVEPLPSSETSCTRP</sequence>
<dbReference type="EMBL" id="CAFABA010000092">
    <property type="protein sequence ID" value="CAB4834259.1"/>
    <property type="molecule type" value="Genomic_DNA"/>
</dbReference>
<evidence type="ECO:0000313" key="2">
    <source>
        <dbReference type="EMBL" id="CAB4834259.1"/>
    </source>
</evidence>
<dbReference type="AlphaFoldDB" id="A0A6J7AQH0"/>
<feature type="region of interest" description="Disordered" evidence="1">
    <location>
        <begin position="34"/>
        <end position="99"/>
    </location>
</feature>
<organism evidence="2">
    <name type="scientific">freshwater metagenome</name>
    <dbReference type="NCBI Taxonomy" id="449393"/>
    <lineage>
        <taxon>unclassified sequences</taxon>
        <taxon>metagenomes</taxon>
        <taxon>ecological metagenomes</taxon>
    </lineage>
</organism>
<gene>
    <name evidence="2" type="ORF">UFOPK3139_02027</name>
</gene>
<proteinExistence type="predicted"/>
<reference evidence="2" key="1">
    <citation type="submission" date="2020-05" db="EMBL/GenBank/DDBJ databases">
        <authorList>
            <person name="Chiriac C."/>
            <person name="Salcher M."/>
            <person name="Ghai R."/>
            <person name="Kavagutti S V."/>
        </authorList>
    </citation>
    <scope>NUCLEOTIDE SEQUENCE</scope>
</reference>
<accession>A0A6J7AQH0</accession>